<accession>A0A392RHJ8</accession>
<name>A0A392RHJ8_9FABA</name>
<dbReference type="Proteomes" id="UP000265520">
    <property type="component" value="Unassembled WGS sequence"/>
</dbReference>
<protein>
    <submittedName>
        <fullName evidence="2">Uncharacterized protein</fullName>
    </submittedName>
</protein>
<proteinExistence type="predicted"/>
<evidence type="ECO:0000256" key="1">
    <source>
        <dbReference type="SAM" id="MobiDB-lite"/>
    </source>
</evidence>
<comment type="caution">
    <text evidence="2">The sequence shown here is derived from an EMBL/GenBank/DDBJ whole genome shotgun (WGS) entry which is preliminary data.</text>
</comment>
<feature type="region of interest" description="Disordered" evidence="1">
    <location>
        <begin position="1"/>
        <end position="69"/>
    </location>
</feature>
<organism evidence="2 3">
    <name type="scientific">Trifolium medium</name>
    <dbReference type="NCBI Taxonomy" id="97028"/>
    <lineage>
        <taxon>Eukaryota</taxon>
        <taxon>Viridiplantae</taxon>
        <taxon>Streptophyta</taxon>
        <taxon>Embryophyta</taxon>
        <taxon>Tracheophyta</taxon>
        <taxon>Spermatophyta</taxon>
        <taxon>Magnoliopsida</taxon>
        <taxon>eudicotyledons</taxon>
        <taxon>Gunneridae</taxon>
        <taxon>Pentapetalae</taxon>
        <taxon>rosids</taxon>
        <taxon>fabids</taxon>
        <taxon>Fabales</taxon>
        <taxon>Fabaceae</taxon>
        <taxon>Papilionoideae</taxon>
        <taxon>50 kb inversion clade</taxon>
        <taxon>NPAAA clade</taxon>
        <taxon>Hologalegina</taxon>
        <taxon>IRL clade</taxon>
        <taxon>Trifolieae</taxon>
        <taxon>Trifolium</taxon>
    </lineage>
</organism>
<evidence type="ECO:0000313" key="3">
    <source>
        <dbReference type="Proteomes" id="UP000265520"/>
    </source>
</evidence>
<evidence type="ECO:0000313" key="2">
    <source>
        <dbReference type="EMBL" id="MCI35697.1"/>
    </source>
</evidence>
<keyword evidence="3" id="KW-1185">Reference proteome</keyword>
<dbReference type="AlphaFoldDB" id="A0A392RHJ8"/>
<sequence length="69" mass="7960">MKSEARPGWPETGRAARFDSSTRNNAKGEKPFTPVICKSQRKKKWDGEKQLARNEWQPYNTRSRGVTAH</sequence>
<feature type="compositionally biased region" description="Polar residues" evidence="1">
    <location>
        <begin position="57"/>
        <end position="69"/>
    </location>
</feature>
<reference evidence="2 3" key="1">
    <citation type="journal article" date="2018" name="Front. Plant Sci.">
        <title>Red Clover (Trifolium pratense) and Zigzag Clover (T. medium) - A Picture of Genomic Similarities and Differences.</title>
        <authorList>
            <person name="Dluhosova J."/>
            <person name="Istvanek J."/>
            <person name="Nedelnik J."/>
            <person name="Repkova J."/>
        </authorList>
    </citation>
    <scope>NUCLEOTIDE SEQUENCE [LARGE SCALE GENOMIC DNA]</scope>
    <source>
        <strain evidence="3">cv. 10/8</strain>
        <tissue evidence="2">Leaf</tissue>
    </source>
</reference>
<dbReference type="EMBL" id="LXQA010226043">
    <property type="protein sequence ID" value="MCI35697.1"/>
    <property type="molecule type" value="Genomic_DNA"/>
</dbReference>
<feature type="non-terminal residue" evidence="2">
    <location>
        <position position="69"/>
    </location>
</feature>